<reference evidence="9" key="1">
    <citation type="submission" date="2018-02" db="EMBL/GenBank/DDBJ databases">
        <authorList>
            <person name="Vasarhelyi B.M."/>
            <person name="Deshmukh S."/>
            <person name="Balint B."/>
            <person name="Kukolya J."/>
        </authorList>
    </citation>
    <scope>NUCLEOTIDE SEQUENCE</scope>
    <source>
        <strain evidence="9">KB22</strain>
    </source>
</reference>
<dbReference type="GO" id="GO:0005615">
    <property type="term" value="C:extracellular space"/>
    <property type="evidence" value="ECO:0007669"/>
    <property type="project" value="TreeGrafter"/>
</dbReference>
<dbReference type="GO" id="GO:0008270">
    <property type="term" value="F:zinc ion binding"/>
    <property type="evidence" value="ECO:0007669"/>
    <property type="project" value="InterPro"/>
</dbReference>
<protein>
    <submittedName>
        <fullName evidence="9">Peptidase M14</fullName>
    </submittedName>
</protein>
<feature type="chain" id="PRO_5037687857" evidence="7">
    <location>
        <begin position="20"/>
        <end position="545"/>
    </location>
</feature>
<evidence type="ECO:0000256" key="7">
    <source>
        <dbReference type="SAM" id="SignalP"/>
    </source>
</evidence>
<keyword evidence="5" id="KW-0862">Zinc</keyword>
<comment type="caution">
    <text evidence="9">The sequence shown here is derived from an EMBL/GenBank/DDBJ whole genome shotgun (WGS) entry which is preliminary data.</text>
</comment>
<dbReference type="PANTHER" id="PTHR11705">
    <property type="entry name" value="PROTEASE FAMILY M14 CARBOXYPEPTIDASE A,B"/>
    <property type="match status" value="1"/>
</dbReference>
<evidence type="ECO:0000313" key="9">
    <source>
        <dbReference type="EMBL" id="MBE8713737.1"/>
    </source>
</evidence>
<feature type="domain" description="Peptidase M14" evidence="8">
    <location>
        <begin position="23"/>
        <end position="337"/>
    </location>
</feature>
<evidence type="ECO:0000259" key="8">
    <source>
        <dbReference type="SMART" id="SM00631"/>
    </source>
</evidence>
<dbReference type="Pfam" id="PF00246">
    <property type="entry name" value="Peptidase_M14"/>
    <property type="match status" value="1"/>
</dbReference>
<keyword evidence="10" id="KW-1185">Reference proteome</keyword>
<evidence type="ECO:0000256" key="3">
    <source>
        <dbReference type="ARBA" id="ARBA00022670"/>
    </source>
</evidence>
<comment type="similarity">
    <text evidence="2">Belongs to the peptidase M14 family.</text>
</comment>
<dbReference type="PANTHER" id="PTHR11705:SF143">
    <property type="entry name" value="SLL0236 PROTEIN"/>
    <property type="match status" value="1"/>
</dbReference>
<dbReference type="InterPro" id="IPR000834">
    <property type="entry name" value="Peptidase_M14"/>
</dbReference>
<dbReference type="EMBL" id="PRDK01000005">
    <property type="protein sequence ID" value="MBE8713737.1"/>
    <property type="molecule type" value="Genomic_DNA"/>
</dbReference>
<evidence type="ECO:0000256" key="4">
    <source>
        <dbReference type="ARBA" id="ARBA00022801"/>
    </source>
</evidence>
<name>A0A928UW12_9SPHI</name>
<evidence type="ECO:0000256" key="5">
    <source>
        <dbReference type="ARBA" id="ARBA00022833"/>
    </source>
</evidence>
<evidence type="ECO:0000256" key="1">
    <source>
        <dbReference type="ARBA" id="ARBA00001947"/>
    </source>
</evidence>
<dbReference type="AlphaFoldDB" id="A0A928UW12"/>
<dbReference type="CDD" id="cd06905">
    <property type="entry name" value="M14-like"/>
    <property type="match status" value="1"/>
</dbReference>
<gene>
    <name evidence="9" type="ORF">C4F49_08595</name>
</gene>
<feature type="signal peptide" evidence="7">
    <location>
        <begin position="1"/>
        <end position="19"/>
    </location>
</feature>
<keyword evidence="6" id="KW-0482">Metalloprotease</keyword>
<dbReference type="Proteomes" id="UP000616201">
    <property type="component" value="Unassembled WGS sequence"/>
</dbReference>
<comment type="cofactor">
    <cofactor evidence="1">
        <name>Zn(2+)</name>
        <dbReference type="ChEBI" id="CHEBI:29105"/>
    </cofactor>
</comment>
<dbReference type="SMART" id="SM00631">
    <property type="entry name" value="Zn_pept"/>
    <property type="match status" value="1"/>
</dbReference>
<sequence length="545" mass="59923">MKKYHFLFISFLLPALLQAQWKYPSYEQIQNDITQIGKNKFVTQEAIGKSHGGQPISLLKFQNANKNAPTLLLVAGVDGQHPAGTISALHVAKNLLKLSPDSLSKLLDNKSIWILPLANPDAYVRNASAVLQLTSGNARQIDNDRDGRVDEDPAKDLNGDGVISQMRVKSLAGTYKLHSAFSDYLLAVDPSKGEKGIYELYTESIDADKDGLYGEDGASGVNIDRNFTFDYGIFEPETGEYAASEAETKAILDLLYENPQISTVLHFGLQNNLSIAENFDKGKASERIIKSWSSNDAQVSNYVTSIYNETVKPLGEAPKANAGKGNFSSTAYYHAGRFSFVTPSWWVPSVQDTSKQADLPKKAAPNGKVPDDKFVSWVYKNNIEGAILPWTKVNHPDFPNQEVEVGGVVELYKNNPPVDLLEASSELHSNFVIKLVQSMAALEFSQPKITALGNDIFRVEMRVFNTGGMPTYPEIGDKIRHVSKLKTIIELQKSQQFLSGKRLELYPSLAAGKSQDFSWLIKGKGKVEIVVGCPAAGEKTISVTL</sequence>
<dbReference type="SUPFAM" id="SSF53187">
    <property type="entry name" value="Zn-dependent exopeptidases"/>
    <property type="match status" value="1"/>
</dbReference>
<dbReference type="Gene3D" id="3.40.630.10">
    <property type="entry name" value="Zn peptidases"/>
    <property type="match status" value="1"/>
</dbReference>
<keyword evidence="7" id="KW-0732">Signal</keyword>
<evidence type="ECO:0000313" key="10">
    <source>
        <dbReference type="Proteomes" id="UP000616201"/>
    </source>
</evidence>
<evidence type="ECO:0000256" key="2">
    <source>
        <dbReference type="ARBA" id="ARBA00005988"/>
    </source>
</evidence>
<dbReference type="GO" id="GO:0004181">
    <property type="term" value="F:metallocarboxypeptidase activity"/>
    <property type="evidence" value="ECO:0007669"/>
    <property type="project" value="InterPro"/>
</dbReference>
<dbReference type="RefSeq" id="WP_196933894.1">
    <property type="nucleotide sequence ID" value="NZ_MU158697.1"/>
</dbReference>
<proteinExistence type="inferred from homology"/>
<evidence type="ECO:0000256" key="6">
    <source>
        <dbReference type="ARBA" id="ARBA00023049"/>
    </source>
</evidence>
<organism evidence="9 10">
    <name type="scientific">Sphingobacterium hungaricum</name>
    <dbReference type="NCBI Taxonomy" id="2082723"/>
    <lineage>
        <taxon>Bacteria</taxon>
        <taxon>Pseudomonadati</taxon>
        <taxon>Bacteroidota</taxon>
        <taxon>Sphingobacteriia</taxon>
        <taxon>Sphingobacteriales</taxon>
        <taxon>Sphingobacteriaceae</taxon>
        <taxon>Sphingobacterium</taxon>
    </lineage>
</organism>
<accession>A0A928UW12</accession>
<keyword evidence="3" id="KW-0645">Protease</keyword>
<keyword evidence="4" id="KW-0378">Hydrolase</keyword>
<dbReference type="GO" id="GO:0006508">
    <property type="term" value="P:proteolysis"/>
    <property type="evidence" value="ECO:0007669"/>
    <property type="project" value="UniProtKB-KW"/>
</dbReference>